<gene>
    <name evidence="1" type="ORF">M0D58_05860</name>
</gene>
<evidence type="ECO:0000313" key="2">
    <source>
        <dbReference type="Proteomes" id="UP000830552"/>
    </source>
</evidence>
<dbReference type="EMBL" id="CP096203">
    <property type="protein sequence ID" value="UPQ77081.1"/>
    <property type="molecule type" value="Genomic_DNA"/>
</dbReference>
<accession>A0ABY4K9T6</accession>
<dbReference type="Proteomes" id="UP000830552">
    <property type="component" value="Chromosome"/>
</dbReference>
<organism evidence="1 2">
    <name type="scientific">Chryseobacterium nepalense</name>
    <dbReference type="NCBI Taxonomy" id="1854498"/>
    <lineage>
        <taxon>Bacteria</taxon>
        <taxon>Pseudomonadati</taxon>
        <taxon>Bacteroidota</taxon>
        <taxon>Flavobacteriia</taxon>
        <taxon>Flavobacteriales</taxon>
        <taxon>Weeksellaceae</taxon>
        <taxon>Chryseobacterium group</taxon>
        <taxon>Chryseobacterium</taxon>
    </lineage>
</organism>
<evidence type="ECO:0000313" key="1">
    <source>
        <dbReference type="EMBL" id="UPQ77081.1"/>
    </source>
</evidence>
<reference evidence="1" key="1">
    <citation type="submission" date="2022-04" db="EMBL/GenBank/DDBJ databases">
        <title>Evolutionary, genomic, and biogeographic characterization of Chryseobacterium nepalense represented by a plastic-degrading bacterium AC3.</title>
        <authorList>
            <person name="Yin Z."/>
            <person name="Liu X."/>
            <person name="Wang D."/>
            <person name="Xie Z."/>
        </authorList>
    </citation>
    <scope>NUCLEOTIDE SEQUENCE</scope>
    <source>
        <strain evidence="1">AC3</strain>
    </source>
</reference>
<name>A0ABY4K9T6_9FLAO</name>
<protein>
    <recommendedName>
        <fullName evidence="3">CHAT domain-containing protein</fullName>
    </recommendedName>
</protein>
<keyword evidence="2" id="KW-1185">Reference proteome</keyword>
<evidence type="ECO:0008006" key="3">
    <source>
        <dbReference type="Google" id="ProtNLM"/>
    </source>
</evidence>
<dbReference type="RefSeq" id="WP_248394215.1">
    <property type="nucleotide sequence ID" value="NZ_CP096203.1"/>
</dbReference>
<proteinExistence type="predicted"/>
<sequence length="217" mass="24926">MDDFYIIHALDETTSFLEVFKSEFPQNYHVFLPAEISKKEILELLKSIPDNSLILFLGHGHSTGLYGPEGIDFPQNIFIDSESGNVLFKEKKVILLSCNSNQFVTRLNTHKEILGFGNILSSMEQLRNEVENGARDNYGTLSKEDIDYFNAIYCTAIIKAIKETIPTSIYTLKSIKKIIEFFINKELNFLLKNKQITKEFASLLFSFRNDMVLKIAY</sequence>